<evidence type="ECO:0000256" key="1">
    <source>
        <dbReference type="SAM" id="Phobius"/>
    </source>
</evidence>
<dbReference type="AlphaFoldDB" id="A0A0K0ESF1"/>
<keyword evidence="1" id="KW-1133">Transmembrane helix</keyword>
<dbReference type="Proteomes" id="UP000035681">
    <property type="component" value="Unplaced"/>
</dbReference>
<keyword evidence="1" id="KW-0472">Membrane</keyword>
<accession>A0A0K0ESF1</accession>
<reference evidence="3" key="1">
    <citation type="submission" date="2015-08" db="UniProtKB">
        <authorList>
            <consortium name="WormBaseParasite"/>
        </authorList>
    </citation>
    <scope>IDENTIFICATION</scope>
</reference>
<name>A0A0K0ESF1_STRER</name>
<dbReference type="WBParaSite" id="TCONS_00016471.p1">
    <property type="protein sequence ID" value="TCONS_00016471.p1"/>
    <property type="gene ID" value="XLOC_011072"/>
</dbReference>
<keyword evidence="1" id="KW-0812">Transmembrane</keyword>
<proteinExistence type="predicted"/>
<evidence type="ECO:0000313" key="4">
    <source>
        <dbReference type="WBParaSite" id="TCONS_00016471.p1"/>
    </source>
</evidence>
<evidence type="ECO:0000313" key="2">
    <source>
        <dbReference type="Proteomes" id="UP000035681"/>
    </source>
</evidence>
<organism evidence="3">
    <name type="scientific">Strongyloides stercoralis</name>
    <name type="common">Threadworm</name>
    <dbReference type="NCBI Taxonomy" id="6248"/>
    <lineage>
        <taxon>Eukaryota</taxon>
        <taxon>Metazoa</taxon>
        <taxon>Ecdysozoa</taxon>
        <taxon>Nematoda</taxon>
        <taxon>Chromadorea</taxon>
        <taxon>Rhabditida</taxon>
        <taxon>Tylenchina</taxon>
        <taxon>Panagrolaimomorpha</taxon>
        <taxon>Strongyloidoidea</taxon>
        <taxon>Strongyloididae</taxon>
        <taxon>Strongyloides</taxon>
    </lineage>
</organism>
<evidence type="ECO:0000313" key="3">
    <source>
        <dbReference type="WBParaSite" id="SSTP_0001238000.1"/>
    </source>
</evidence>
<sequence length="985" mass="112913">MIRFQYYLFLLIKLPLVITVVLVSTPFDNFRIECPQRYGVQRLNIRMAESQGYKRTDAVFSISCGNIQDLSPWDTIPDSIADMEYEDCHYTESFDPILEKHKNVTCGIRKYLSGITRISGTKTSLMCCKLRTRDISKCTEKEFNKPLDNVGFVEIQHDGMLINSIIINDNSYLIKFCSFMPRAVGFIYDEIATSTPRPTTIAYLSTTKMVTKTLTPIENYSQSTFPRLISENELKSISSQNNNLIQNNKFENTQYIKDESSNSNKYDIDDMINQEFIPMKIDFEEKNYHQITTNESDIKKNDNESIKLLYNNNSTINNNHKAKNNLSILPELKTSKSFENINSQTYHQKLELINDELSTETTTLELEKDKIGDKSTINVNSNENTLLKIEGINNLSITNSSQRPLYNSQYKHIQTDPIVIEEEIISNHSNQLKSLKSSEKKELHSSSFENNSNTLNSFKSNEGLPYPIPFTTISKDTLQSLLLTSTPSSDKVDIAKATVAKLHYSLKYNKKYNHNKSAFGSKTFKALEDNEVKQKNQTTDSESLTTTTIKYSTTPYIPRMNKKLINNNKQKSIEISTEKPIMYKLSSPKSQDIIKTNDSSNNLTLNNDKNIIKTSTDIKSTYTNKELNEMEKNTNLMISQIDEFAKIPFDETFVPKDYSSSSEKNSENIKTPIQEAINEQYHFNGYPTKDSNTKMKYYQPPVEYRKSNKSYLSSSYHGIISKEDNLEESNNFNKGPLVDEDTDNSPFDDSINESLFQSQKEIKSSNLKNIEELESAKGIDKDIIPQNYLTSHDIRRAPQKTYTKDFYHPKALESTVKISPTLPPLTIFKYEHKESPMPLQPLTVIKENIDITKIKDNNDDSLTTPLINSEYLLRDNNSNNKDIEKNFNIPLTLEKINTSLLTTTEVTTKYNANVFYKVPKIKIPRKKEKYLTFCTKEEAIRDENNLVIACGGDYDIWIPPRCPQGSSCFLTNDSTYRICCPVSSG</sequence>
<protein>
    <submittedName>
        <fullName evidence="4">WxxW domain-containing protein</fullName>
    </submittedName>
    <submittedName>
        <fullName evidence="3">ZP domain-containing protein</fullName>
    </submittedName>
</protein>
<keyword evidence="2" id="KW-1185">Reference proteome</keyword>
<feature type="transmembrane region" description="Helical" evidence="1">
    <location>
        <begin position="7"/>
        <end position="27"/>
    </location>
</feature>
<dbReference type="WBParaSite" id="SSTP_0001238000.1">
    <property type="protein sequence ID" value="SSTP_0001238000.1"/>
    <property type="gene ID" value="SSTP_0001238000"/>
</dbReference>